<evidence type="ECO:0000313" key="2">
    <source>
        <dbReference type="Proteomes" id="UP000515151"/>
    </source>
</evidence>
<dbReference type="InterPro" id="IPR053772">
    <property type="entry name" value="At1g61320/At1g61330-like"/>
</dbReference>
<evidence type="ECO:0000313" key="3">
    <source>
        <dbReference type="RefSeq" id="XP_031405962.1"/>
    </source>
</evidence>
<evidence type="ECO:0000259" key="1">
    <source>
        <dbReference type="Pfam" id="PF23622"/>
    </source>
</evidence>
<dbReference type="SUPFAM" id="SSF81383">
    <property type="entry name" value="F-box domain"/>
    <property type="match status" value="1"/>
</dbReference>
<feature type="domain" description="At1g61320/AtMIF1 LRR" evidence="1">
    <location>
        <begin position="263"/>
        <end position="342"/>
    </location>
</feature>
<dbReference type="RefSeq" id="XP_031405962.1">
    <property type="nucleotide sequence ID" value="XM_031550102.1"/>
</dbReference>
<dbReference type="SUPFAM" id="SSF52058">
    <property type="entry name" value="L domain-like"/>
    <property type="match status" value="1"/>
</dbReference>
<keyword evidence="2" id="KW-1185">Reference proteome</keyword>
<accession>A0A6P8E7J0</accession>
<dbReference type="InterPro" id="IPR032675">
    <property type="entry name" value="LRR_dom_sf"/>
</dbReference>
<dbReference type="InterPro" id="IPR055357">
    <property type="entry name" value="LRR_At1g61320_AtMIF1"/>
</dbReference>
<dbReference type="Proteomes" id="UP000515151">
    <property type="component" value="Chromosome 7"/>
</dbReference>
<organism evidence="2 3">
    <name type="scientific">Punica granatum</name>
    <name type="common">Pomegranate</name>
    <dbReference type="NCBI Taxonomy" id="22663"/>
    <lineage>
        <taxon>Eukaryota</taxon>
        <taxon>Viridiplantae</taxon>
        <taxon>Streptophyta</taxon>
        <taxon>Embryophyta</taxon>
        <taxon>Tracheophyta</taxon>
        <taxon>Spermatophyta</taxon>
        <taxon>Magnoliopsida</taxon>
        <taxon>eudicotyledons</taxon>
        <taxon>Gunneridae</taxon>
        <taxon>Pentapetalae</taxon>
        <taxon>rosids</taxon>
        <taxon>malvids</taxon>
        <taxon>Myrtales</taxon>
        <taxon>Lythraceae</taxon>
        <taxon>Punica</taxon>
    </lineage>
</organism>
<dbReference type="InterPro" id="IPR036047">
    <property type="entry name" value="F-box-like_dom_sf"/>
</dbReference>
<proteinExistence type="predicted"/>
<feature type="domain" description="At1g61320/AtMIF1 LRR" evidence="1">
    <location>
        <begin position="100"/>
        <end position="251"/>
    </location>
</feature>
<sequence>MDDDDDKISTLPEPMKHHILSFLPSIKEVARTSSLSESWLQTWRSFQITDFEQWLVLPRYEILYRGSEYNDPCVRFVDSALMRSRHGMPRFRLIVTLDMAPHIDRWLGTALDYHVQELSLNITSNGMDLFDDDLPALPYLIPGKVLSCEFIKSLTLDSPVKIDRISSVSLPSLRSLHLLYSLIDNQMFRTLLGGCPLLEGLSVISCSPLSELKVSNLNYLKRVTVVSCNDPEINAVSIQSPSLESFSLKSEYGCDKDIGLVVNVSSSLRYLEITNLDKTDDWLRQFLSKFPLLESLTLKGCRLLQRIKISNPLLKKMSIKNCGLVDIRIDAPKLSSFYYETRRTLPSVWTENPPYSSVVGLGFRYYFAEDPSSLCFEELRESFTRWSAIFGCLESTVLFYEMDEGMKDGMNEKLALSAPGVHHLKLVFDATQSSCLLILDCLFSTCRPTTILLRLSYPLLKIICEVLASREENPKGCPCEVKCWKHELKDAKIDRVEGIQHRGPLDWHSLFNLLPTLLASNEVRFRLQW</sequence>
<dbReference type="AlphaFoldDB" id="A0A6P8E7J0"/>
<dbReference type="PANTHER" id="PTHR34145">
    <property type="entry name" value="OS02G0105600 PROTEIN"/>
    <property type="match status" value="1"/>
</dbReference>
<dbReference type="OrthoDB" id="1901752at2759"/>
<dbReference type="Pfam" id="PF23622">
    <property type="entry name" value="LRR_At1g61320_AtMIF1"/>
    <property type="match status" value="2"/>
</dbReference>
<reference evidence="2" key="1">
    <citation type="journal article" date="2020" name="Plant Biotechnol. J.">
        <title>The pomegranate (Punica granatum L.) draft genome dissects genetic divergence between soft- and hard-seeded cultivars.</title>
        <authorList>
            <person name="Luo X."/>
            <person name="Li H."/>
            <person name="Wu Z."/>
            <person name="Yao W."/>
            <person name="Zhao P."/>
            <person name="Cao D."/>
            <person name="Yu H."/>
            <person name="Li K."/>
            <person name="Poudel K."/>
            <person name="Zhao D."/>
            <person name="Zhang F."/>
            <person name="Xia X."/>
            <person name="Chen L."/>
            <person name="Wang Q."/>
            <person name="Jing D."/>
            <person name="Cao S."/>
        </authorList>
    </citation>
    <scope>NUCLEOTIDE SEQUENCE [LARGE SCALE GENOMIC DNA]</scope>
    <source>
        <strain evidence="2">cv. Tunisia</strain>
    </source>
</reference>
<protein>
    <submittedName>
        <fullName evidence="3">F-box/FBD/LRR-repeat protein At5g22670 isoform X1</fullName>
    </submittedName>
</protein>
<dbReference type="GeneID" id="116214681"/>
<gene>
    <name evidence="3" type="primary">LOC116214681</name>
</gene>
<reference evidence="3" key="2">
    <citation type="submission" date="2025-08" db="UniProtKB">
        <authorList>
            <consortium name="RefSeq"/>
        </authorList>
    </citation>
    <scope>IDENTIFICATION</scope>
    <source>
        <tissue evidence="3">Leaf</tissue>
    </source>
</reference>
<dbReference type="Gene3D" id="3.80.10.10">
    <property type="entry name" value="Ribonuclease Inhibitor"/>
    <property type="match status" value="1"/>
</dbReference>
<name>A0A6P8E7J0_PUNGR</name>